<feature type="region of interest" description="Disordered" evidence="1">
    <location>
        <begin position="208"/>
        <end position="249"/>
    </location>
</feature>
<comment type="caution">
    <text evidence="3">The sequence shown here is derived from an EMBL/GenBank/DDBJ whole genome shotgun (WGS) entry which is preliminary data.</text>
</comment>
<dbReference type="Proteomes" id="UP000461409">
    <property type="component" value="Unassembled WGS sequence"/>
</dbReference>
<accession>A0A844XGK2</accession>
<name>A0A844XGK2_9SPHN</name>
<evidence type="ECO:0000313" key="3">
    <source>
        <dbReference type="EMBL" id="MWV28655.1"/>
    </source>
</evidence>
<dbReference type="InterPro" id="IPR012495">
    <property type="entry name" value="TadE-like_dom"/>
</dbReference>
<dbReference type="EMBL" id="WUBR01000002">
    <property type="protein sequence ID" value="MWV28655.1"/>
    <property type="molecule type" value="Genomic_DNA"/>
</dbReference>
<reference evidence="3 4" key="2">
    <citation type="submission" date="2020-02" db="EMBL/GenBank/DDBJ databases">
        <title>Erythrobacter dongmakensis sp. nov., isolated from a tidal mudflat.</title>
        <authorList>
            <person name="Kim I.S."/>
        </authorList>
    </citation>
    <scope>NUCLEOTIDE SEQUENCE [LARGE SCALE GENOMIC DNA]</scope>
    <source>
        <strain evidence="3 4">GH3-10</strain>
    </source>
</reference>
<sequence>MQLMTTKFLKMRATLRNLRRDTQAVSTLEFALILPLFIGLGLTGIELAYMSTVNMQVSQTAISLADNASRLGQTDNSSVTPTVTEADVDSIMSGAMRQGETYDLMENGRIILSSLEYDDTTGLQYIHWQRCQGDLDRDSMYGDEGINNGLGSKTIEGVGLDDSLITAAPGSAVMVAEIYYEHNGILKGTFGETAHFREEAIFAIRDDRNLGPGITGSGGESSCDTKTGGGGGGGGDGDDDGKGKGKGKG</sequence>
<evidence type="ECO:0000259" key="2">
    <source>
        <dbReference type="Pfam" id="PF07811"/>
    </source>
</evidence>
<feature type="domain" description="TadE-like" evidence="2">
    <location>
        <begin position="25"/>
        <end position="61"/>
    </location>
</feature>
<proteinExistence type="predicted"/>
<dbReference type="Pfam" id="PF07811">
    <property type="entry name" value="TadE"/>
    <property type="match status" value="1"/>
</dbReference>
<evidence type="ECO:0000313" key="4">
    <source>
        <dbReference type="Proteomes" id="UP000461409"/>
    </source>
</evidence>
<evidence type="ECO:0000256" key="1">
    <source>
        <dbReference type="SAM" id="MobiDB-lite"/>
    </source>
</evidence>
<reference evidence="3 4" key="1">
    <citation type="submission" date="2019-12" db="EMBL/GenBank/DDBJ databases">
        <authorList>
            <person name="Lee S.D."/>
        </authorList>
    </citation>
    <scope>NUCLEOTIDE SEQUENCE [LARGE SCALE GENOMIC DNA]</scope>
    <source>
        <strain evidence="3 4">GH3-10</strain>
    </source>
</reference>
<keyword evidence="4" id="KW-1185">Reference proteome</keyword>
<dbReference type="AlphaFoldDB" id="A0A844XGK2"/>
<gene>
    <name evidence="3" type="ORF">GRF63_12135</name>
</gene>
<organism evidence="3 4">
    <name type="scientific">Aurantiacibacter rhizosphaerae</name>
    <dbReference type="NCBI Taxonomy" id="2691582"/>
    <lineage>
        <taxon>Bacteria</taxon>
        <taxon>Pseudomonadati</taxon>
        <taxon>Pseudomonadota</taxon>
        <taxon>Alphaproteobacteria</taxon>
        <taxon>Sphingomonadales</taxon>
        <taxon>Erythrobacteraceae</taxon>
        <taxon>Aurantiacibacter</taxon>
    </lineage>
</organism>
<protein>
    <submittedName>
        <fullName evidence="3">Pilus assembly protein TadE</fullName>
    </submittedName>
</protein>